<name>A0A7Z8YMP2_9FLAO</name>
<comment type="caution">
    <text evidence="2">The sequence shown here is derived from an EMBL/GenBank/DDBJ whole genome shotgun (WGS) entry which is preliminary data.</text>
</comment>
<protein>
    <submittedName>
        <fullName evidence="2">Protein of uncharacterized function (DUF1469)</fullName>
    </submittedName>
</protein>
<keyword evidence="1" id="KW-1133">Transmembrane helix</keyword>
<sequence>MIKLIKEYAENRLALIKLEATEKSSEIIGGIVVYTLIAFIGLFFFILVNIGLGLLIGHYLDNYAYGILIMAGFYLLIVLVLFIMKNSIKLRIINKLIKTLNP</sequence>
<gene>
    <name evidence="2" type="ORF">NCTC12929_00218</name>
</gene>
<reference evidence="2 3" key="1">
    <citation type="submission" date="2018-11" db="EMBL/GenBank/DDBJ databases">
        <authorList>
            <consortium name="Pathogen Informatics"/>
        </authorList>
    </citation>
    <scope>NUCLEOTIDE SEQUENCE [LARGE SCALE GENOMIC DNA]</scope>
    <source>
        <strain evidence="2 3">NCTC12929</strain>
    </source>
</reference>
<organism evidence="2 3">
    <name type="scientific">Bergeyella zoohelcum</name>
    <dbReference type="NCBI Taxonomy" id="1015"/>
    <lineage>
        <taxon>Bacteria</taxon>
        <taxon>Pseudomonadati</taxon>
        <taxon>Bacteroidota</taxon>
        <taxon>Flavobacteriia</taxon>
        <taxon>Flavobacteriales</taxon>
        <taxon>Weeksellaceae</taxon>
        <taxon>Bergeyella</taxon>
    </lineage>
</organism>
<keyword evidence="1" id="KW-0472">Membrane</keyword>
<dbReference type="AlphaFoldDB" id="A0A7Z8YMP2"/>
<feature type="transmembrane region" description="Helical" evidence="1">
    <location>
        <begin position="63"/>
        <end position="84"/>
    </location>
</feature>
<evidence type="ECO:0000256" key="1">
    <source>
        <dbReference type="SAM" id="Phobius"/>
    </source>
</evidence>
<dbReference type="EMBL" id="UYIV01000001">
    <property type="protein sequence ID" value="VDH02762.1"/>
    <property type="molecule type" value="Genomic_DNA"/>
</dbReference>
<dbReference type="RefSeq" id="WP_125150473.1">
    <property type="nucleotide sequence ID" value="NZ_JAXFPJ010000005.1"/>
</dbReference>
<dbReference type="InterPro" id="IPR009937">
    <property type="entry name" value="Phage_holin_3_6"/>
</dbReference>
<accession>A0A7Z8YMP2</accession>
<dbReference type="Proteomes" id="UP000270205">
    <property type="component" value="Unassembled WGS sequence"/>
</dbReference>
<evidence type="ECO:0000313" key="3">
    <source>
        <dbReference type="Proteomes" id="UP000270205"/>
    </source>
</evidence>
<dbReference type="Pfam" id="PF07332">
    <property type="entry name" value="Phage_holin_3_6"/>
    <property type="match status" value="1"/>
</dbReference>
<evidence type="ECO:0000313" key="2">
    <source>
        <dbReference type="EMBL" id="VDH02762.1"/>
    </source>
</evidence>
<proteinExistence type="predicted"/>
<feature type="transmembrane region" description="Helical" evidence="1">
    <location>
        <begin position="31"/>
        <end position="57"/>
    </location>
</feature>
<keyword evidence="1" id="KW-0812">Transmembrane</keyword>